<dbReference type="AlphaFoldDB" id="A0A0R3JYA5"/>
<reference evidence="1 2" key="1">
    <citation type="submission" date="2015-09" db="EMBL/GenBank/DDBJ databases">
        <title>Draft genome sequence of a Caloramator mitchellensis, a moderate thermophile from the Great Artesian Basin of Australia.</title>
        <authorList>
            <person name="Patel B.K."/>
        </authorList>
    </citation>
    <scope>NUCLEOTIDE SEQUENCE [LARGE SCALE GENOMIC DNA]</scope>
    <source>
        <strain evidence="1 2">VF08</strain>
    </source>
</reference>
<organism evidence="1 2">
    <name type="scientific">Caloramator mitchellensis</name>
    <dbReference type="NCBI Taxonomy" id="908809"/>
    <lineage>
        <taxon>Bacteria</taxon>
        <taxon>Bacillati</taxon>
        <taxon>Bacillota</taxon>
        <taxon>Clostridia</taxon>
        <taxon>Eubacteriales</taxon>
        <taxon>Clostridiaceae</taxon>
        <taxon>Caloramator</taxon>
    </lineage>
</organism>
<evidence type="ECO:0000313" key="2">
    <source>
        <dbReference type="Proteomes" id="UP000052015"/>
    </source>
</evidence>
<evidence type="ECO:0000313" key="1">
    <source>
        <dbReference type="EMBL" id="KRQ86116.1"/>
    </source>
</evidence>
<comment type="caution">
    <text evidence="1">The sequence shown here is derived from an EMBL/GenBank/DDBJ whole genome shotgun (WGS) entry which is preliminary data.</text>
</comment>
<proteinExistence type="predicted"/>
<name>A0A0R3JYA5_CALMK</name>
<dbReference type="STRING" id="908809.ABG79_02055"/>
<keyword evidence="2" id="KW-1185">Reference proteome</keyword>
<dbReference type="Proteomes" id="UP000052015">
    <property type="component" value="Unassembled WGS sequence"/>
</dbReference>
<accession>A0A0R3JYA5</accession>
<dbReference type="EMBL" id="LKHP01000015">
    <property type="protein sequence ID" value="KRQ86116.1"/>
    <property type="molecule type" value="Genomic_DNA"/>
</dbReference>
<gene>
    <name evidence="1" type="ORF">ABG79_02055</name>
</gene>
<sequence length="53" mass="6120">MKHFVCLEVSMKEYLGKKVKVIIDRPLGSKHPKNDAIKTMINIRPITNKSRGR</sequence>
<protein>
    <submittedName>
        <fullName evidence="1">Uncharacterized protein</fullName>
    </submittedName>
</protein>